<sequence>MTGGNSTDQSLMKRSALCKIAGVPGALVRLPPLRGSLLSATPCNLGTAAIWRPSERELYLPRGLQVTNGLSAAVSHEIALKAIGDGWDGLLRLIASIHSGRASAIVALQRFGSAAQGDPIHRAADHLGKMLRTFFLCDFFSNTEFRRELRTLLNRGESVHQLQRACQRFCVQGS</sequence>
<dbReference type="Pfam" id="PF01526">
    <property type="entry name" value="DDE_Tnp_Tn3"/>
    <property type="match status" value="1"/>
</dbReference>
<accession>A0A375HCB4</accession>
<feature type="domain" description="Tn3 transposase DDE" evidence="1">
    <location>
        <begin position="54"/>
        <end position="166"/>
    </location>
</feature>
<proteinExistence type="predicted"/>
<name>A0A375HCB4_9BURK</name>
<dbReference type="AlphaFoldDB" id="A0A375HCB4"/>
<dbReference type="EMBL" id="LT984809">
    <property type="protein sequence ID" value="SPD48945.1"/>
    <property type="molecule type" value="Genomic_DNA"/>
</dbReference>
<protein>
    <recommendedName>
        <fullName evidence="1">Tn3 transposase DDE domain-containing protein</fullName>
    </recommendedName>
</protein>
<evidence type="ECO:0000313" key="2">
    <source>
        <dbReference type="EMBL" id="SPD48945.1"/>
    </source>
</evidence>
<organism evidence="2">
    <name type="scientific">Cupriavidus taiwanensis</name>
    <dbReference type="NCBI Taxonomy" id="164546"/>
    <lineage>
        <taxon>Bacteria</taxon>
        <taxon>Pseudomonadati</taxon>
        <taxon>Pseudomonadota</taxon>
        <taxon>Betaproteobacteria</taxon>
        <taxon>Burkholderiales</taxon>
        <taxon>Burkholderiaceae</taxon>
        <taxon>Cupriavidus</taxon>
    </lineage>
</organism>
<gene>
    <name evidence="2" type="ORF">CBM2612_P0290</name>
</gene>
<dbReference type="GO" id="GO:0004803">
    <property type="term" value="F:transposase activity"/>
    <property type="evidence" value="ECO:0007669"/>
    <property type="project" value="InterPro"/>
</dbReference>
<geneLocation type="plasmid" evidence="2">
    <name>I</name>
</geneLocation>
<keyword evidence="2" id="KW-0614">Plasmid</keyword>
<evidence type="ECO:0000259" key="1">
    <source>
        <dbReference type="Pfam" id="PF01526"/>
    </source>
</evidence>
<dbReference type="InterPro" id="IPR002513">
    <property type="entry name" value="Tn3_Tnp_DDE_dom"/>
</dbReference>
<dbReference type="GO" id="GO:0006313">
    <property type="term" value="P:DNA transposition"/>
    <property type="evidence" value="ECO:0007669"/>
    <property type="project" value="InterPro"/>
</dbReference>
<reference evidence="2" key="1">
    <citation type="submission" date="2018-01" db="EMBL/GenBank/DDBJ databases">
        <authorList>
            <person name="Gaut B.S."/>
            <person name="Morton B.R."/>
            <person name="Clegg M.T."/>
            <person name="Duvall M.R."/>
        </authorList>
    </citation>
    <scope>NUCLEOTIDE SEQUENCE</scope>
    <source>
        <strain evidence="2">Cupriavidus taiwanensis STM 8555</strain>
    </source>
</reference>